<name>A0ACD5UF23_AVESA</name>
<protein>
    <submittedName>
        <fullName evidence="1">Uncharacterized protein</fullName>
    </submittedName>
</protein>
<organism evidence="1 2">
    <name type="scientific">Avena sativa</name>
    <name type="common">Oat</name>
    <dbReference type="NCBI Taxonomy" id="4498"/>
    <lineage>
        <taxon>Eukaryota</taxon>
        <taxon>Viridiplantae</taxon>
        <taxon>Streptophyta</taxon>
        <taxon>Embryophyta</taxon>
        <taxon>Tracheophyta</taxon>
        <taxon>Spermatophyta</taxon>
        <taxon>Magnoliopsida</taxon>
        <taxon>Liliopsida</taxon>
        <taxon>Poales</taxon>
        <taxon>Poaceae</taxon>
        <taxon>BOP clade</taxon>
        <taxon>Pooideae</taxon>
        <taxon>Poodae</taxon>
        <taxon>Poeae</taxon>
        <taxon>Poeae Chloroplast Group 1 (Aveneae type)</taxon>
        <taxon>Aveninae</taxon>
        <taxon>Avena</taxon>
    </lineage>
</organism>
<keyword evidence="2" id="KW-1185">Reference proteome</keyword>
<dbReference type="Proteomes" id="UP001732700">
    <property type="component" value="Chromosome 2A"/>
</dbReference>
<evidence type="ECO:0000313" key="1">
    <source>
        <dbReference type="EnsemblPlants" id="AVESA.00010b.r2.2AG0243440.1.CDS.1"/>
    </source>
</evidence>
<reference evidence="1" key="1">
    <citation type="submission" date="2021-05" db="EMBL/GenBank/DDBJ databases">
        <authorList>
            <person name="Scholz U."/>
            <person name="Mascher M."/>
            <person name="Fiebig A."/>
        </authorList>
    </citation>
    <scope>NUCLEOTIDE SEQUENCE [LARGE SCALE GENOMIC DNA]</scope>
</reference>
<reference evidence="1" key="2">
    <citation type="submission" date="2025-09" db="UniProtKB">
        <authorList>
            <consortium name="EnsemblPlants"/>
        </authorList>
    </citation>
    <scope>IDENTIFICATION</scope>
</reference>
<dbReference type="EnsemblPlants" id="AVESA.00010b.r2.2AG0243440.1">
    <property type="protein sequence ID" value="AVESA.00010b.r2.2AG0243440.1.CDS.1"/>
    <property type="gene ID" value="AVESA.00010b.r2.2AG0243440"/>
</dbReference>
<proteinExistence type="predicted"/>
<sequence length="820" mass="89054">MATTICFHRVQGAPAPAVPPKVDRWAVLLLLGTVTASVTYTAGLSPPAWFWSNNGGGHLAGDPVLRIKLPQIQRYLVFVYCNVTAFVGPLAMILIFILPGNPVSRNQRIKLYALRVATMTLSLLSLAGAYVAGNCLSFVTSMGVVAFAAVMLLYIAIQFPLLLCKPVEISLGSVNESSQKCSKLLLLKKKKFLVKVEQENHMLLSGQAGSGEAYQILENSRMHMLLLGTLVAIVTYQAGLNQPGDIWQGEVLFASEGHWILEDKRYLAFFSCNASAFIVSLAILILLLISVFSTHGIKYYCALQVAISLELFCLFVANITVNLDLFCLIAAYVAVKLEWFCLIGAYVAGRICQLFERVYISMFVVWPPITVAIQVGVLLLQVLLCWVIWRQALREKTEQYLPDWLKKLFGLSTDGHEEEEDEGPGDDEEEEDEAAVAMGLNLEQRRKLLLLLAILIAILVYHASTNPPPDNLVNYRLLAFSYCKAVVFIASLSIIAMLATRKLPAARSIRWHAMRVCLILDVIGITGTFAARGYWKISKMDVLVVILAVLLCIAFHVALSIHATTTLRGGLVQGLLSNLRSPTLLAGPDPLQDDGSHEFEVGMTGGTNEEPLGVEIASPILGGALTLIVAIPVISIVAHPVKLLVGTMIASIGVGLWRRSLARLFRTLASGLQLGRQGTTQSTAGSSSGHPEHGLCKLIQTLCAETWMWIIILVIWVPSLRHSLKLKFKLSRIFTVLGVLLVNSAPTPNTTTPSATSTTTTATVDTPSTATPTTVVGTPTTAAASGTSSIGGGGVQPRVELRPRRNRRANSRLMGPDWVN</sequence>
<accession>A0ACD5UF23</accession>
<evidence type="ECO:0000313" key="2">
    <source>
        <dbReference type="Proteomes" id="UP001732700"/>
    </source>
</evidence>